<dbReference type="Proteomes" id="UP000268727">
    <property type="component" value="Unassembled WGS sequence"/>
</dbReference>
<dbReference type="InterPro" id="IPR016032">
    <property type="entry name" value="Sig_transdc_resp-reg_C-effctor"/>
</dbReference>
<dbReference type="InterPro" id="IPR027417">
    <property type="entry name" value="P-loop_NTPase"/>
</dbReference>
<evidence type="ECO:0000256" key="1">
    <source>
        <dbReference type="ARBA" id="ARBA00005820"/>
    </source>
</evidence>
<reference evidence="7 8" key="1">
    <citation type="submission" date="2018-11" db="EMBL/GenBank/DDBJ databases">
        <title>Sequencing the genomes of 1000 actinobacteria strains.</title>
        <authorList>
            <person name="Klenk H.-P."/>
        </authorList>
    </citation>
    <scope>NUCLEOTIDE SEQUENCE [LARGE SCALE GENOMIC DNA]</scope>
    <source>
        <strain evidence="7 8">DSM 44231</strain>
    </source>
</reference>
<keyword evidence="3 5" id="KW-0238">DNA-binding</keyword>
<comment type="similarity">
    <text evidence="1">Belongs to the AfsR/DnrI/RedD regulatory family.</text>
</comment>
<dbReference type="PANTHER" id="PTHR35807">
    <property type="entry name" value="TRANSCRIPTIONAL REGULATOR REDD-RELATED"/>
    <property type="match status" value="1"/>
</dbReference>
<dbReference type="SUPFAM" id="SSF48452">
    <property type="entry name" value="TPR-like"/>
    <property type="match status" value="1"/>
</dbReference>
<gene>
    <name evidence="7" type="ORF">EDD40_7086</name>
</gene>
<dbReference type="InterPro" id="IPR003593">
    <property type="entry name" value="AAA+_ATPase"/>
</dbReference>
<evidence type="ECO:0000256" key="3">
    <source>
        <dbReference type="ARBA" id="ARBA00023125"/>
    </source>
</evidence>
<keyword evidence="8" id="KW-1185">Reference proteome</keyword>
<evidence type="ECO:0000256" key="2">
    <source>
        <dbReference type="ARBA" id="ARBA00023015"/>
    </source>
</evidence>
<keyword evidence="2" id="KW-0805">Transcription regulation</keyword>
<evidence type="ECO:0000256" key="5">
    <source>
        <dbReference type="PROSITE-ProRule" id="PRU01091"/>
    </source>
</evidence>
<dbReference type="SMART" id="SM01043">
    <property type="entry name" value="BTAD"/>
    <property type="match status" value="1"/>
</dbReference>
<dbReference type="EMBL" id="RJKM01000001">
    <property type="protein sequence ID" value="ROP41650.1"/>
    <property type="molecule type" value="Genomic_DNA"/>
</dbReference>
<dbReference type="Pfam" id="PF03704">
    <property type="entry name" value="BTAD"/>
    <property type="match status" value="1"/>
</dbReference>
<dbReference type="InterPro" id="IPR001867">
    <property type="entry name" value="OmpR/PhoB-type_DNA-bd"/>
</dbReference>
<comment type="caution">
    <text evidence="7">The sequence shown here is derived from an EMBL/GenBank/DDBJ whole genome shotgun (WGS) entry which is preliminary data.</text>
</comment>
<dbReference type="SUPFAM" id="SSF52540">
    <property type="entry name" value="P-loop containing nucleoside triphosphate hydrolases"/>
    <property type="match status" value="1"/>
</dbReference>
<evidence type="ECO:0000256" key="4">
    <source>
        <dbReference type="ARBA" id="ARBA00023163"/>
    </source>
</evidence>
<evidence type="ECO:0000313" key="8">
    <source>
        <dbReference type="Proteomes" id="UP000268727"/>
    </source>
</evidence>
<dbReference type="GO" id="GO:0000160">
    <property type="term" value="P:phosphorelay signal transduction system"/>
    <property type="evidence" value="ECO:0007669"/>
    <property type="project" value="InterPro"/>
</dbReference>
<feature type="DNA-binding region" description="OmpR/PhoB-type" evidence="5">
    <location>
        <begin position="1"/>
        <end position="98"/>
    </location>
</feature>
<dbReference type="PANTHER" id="PTHR35807:SF1">
    <property type="entry name" value="TRANSCRIPTIONAL REGULATOR REDD"/>
    <property type="match status" value="1"/>
</dbReference>
<dbReference type="CDD" id="cd15831">
    <property type="entry name" value="BTAD"/>
    <property type="match status" value="1"/>
</dbReference>
<dbReference type="SMART" id="SM00862">
    <property type="entry name" value="Trans_reg_C"/>
    <property type="match status" value="1"/>
</dbReference>
<protein>
    <submittedName>
        <fullName evidence="7">DNA-binding SARP family transcriptional activator</fullName>
    </submittedName>
</protein>
<accession>A0A3N1HGP4</accession>
<proteinExistence type="inferred from homology"/>
<dbReference type="InterPro" id="IPR011990">
    <property type="entry name" value="TPR-like_helical_dom_sf"/>
</dbReference>
<dbReference type="Gene3D" id="3.40.50.300">
    <property type="entry name" value="P-loop containing nucleotide triphosphate hydrolases"/>
    <property type="match status" value="1"/>
</dbReference>
<dbReference type="RefSeq" id="WP_123748525.1">
    <property type="nucleotide sequence ID" value="NZ_RJKM01000001.1"/>
</dbReference>
<dbReference type="Gene3D" id="1.10.10.10">
    <property type="entry name" value="Winged helix-like DNA-binding domain superfamily/Winged helix DNA-binding domain"/>
    <property type="match status" value="1"/>
</dbReference>
<dbReference type="FunFam" id="1.25.40.10:FF:000222">
    <property type="entry name" value="SARP family transcriptional regulator"/>
    <property type="match status" value="1"/>
</dbReference>
<evidence type="ECO:0000259" key="6">
    <source>
        <dbReference type="PROSITE" id="PS51755"/>
    </source>
</evidence>
<dbReference type="InterPro" id="IPR036388">
    <property type="entry name" value="WH-like_DNA-bd_sf"/>
</dbReference>
<name>A0A3N1HGP4_9PSEU</name>
<dbReference type="Pfam" id="PF00486">
    <property type="entry name" value="Trans_reg_C"/>
    <property type="match status" value="1"/>
</dbReference>
<dbReference type="Pfam" id="PF13191">
    <property type="entry name" value="AAA_16"/>
    <property type="match status" value="1"/>
</dbReference>
<evidence type="ECO:0000313" key="7">
    <source>
        <dbReference type="EMBL" id="ROP41650.1"/>
    </source>
</evidence>
<dbReference type="InterPro" id="IPR051677">
    <property type="entry name" value="AfsR-DnrI-RedD_regulator"/>
</dbReference>
<dbReference type="GO" id="GO:0003677">
    <property type="term" value="F:DNA binding"/>
    <property type="evidence" value="ECO:0007669"/>
    <property type="project" value="UniProtKB-UniRule"/>
</dbReference>
<dbReference type="GO" id="GO:0006355">
    <property type="term" value="P:regulation of DNA-templated transcription"/>
    <property type="evidence" value="ECO:0007669"/>
    <property type="project" value="InterPro"/>
</dbReference>
<dbReference type="SMART" id="SM00382">
    <property type="entry name" value="AAA"/>
    <property type="match status" value="1"/>
</dbReference>
<sequence>MVRFRVLGPLGAVGGRGPLDLKGPRHRAVLARLLVARGRVVPVTRLIDDLWDDDAPDGALGAVQTFVGALRKALEPDRPPRAPARLLVTVPPGYALRAGEADEVDAWRFEAAVGEAARSLAAGRPAEAKALLDDVLDLWRGPAYAEFADRPWAHGEAARLDEVRLLAVERRAEAALALGAAAESVPDLRAHVTAHPLREDGRRLLALALYRTGRQGEALATLRQSRDVLRAELGVDPGHALRRLETDILAQSPALAPEPPPEPSSARSTPFVGRADELAELVRAARTGRRLALVSGTAGAGKTALAEELAARLAAAGWATAWGTCAEDAPAAWPWTRMAEALALGDDLPAGRFERHRAIAAALARREQPVLLVFDDLHRADDDTLALVTSLAADPDAGRVLIVGTYRSTEISAALTGALGRAARTEPARVHLGGLTEARVRDLVEAVTDRAPTDADVRAIHTRSGGNPFFVRELTRLWETDPALSTVPAGVRDVLRHRLAQLSDTARTHLRQASVLGQEVDLDVLVPLAGDEDVVLDSVESALLAGFLVEPDADRLRFAHALVQETLYDDIAHARRARWHAAAADVVERVRPDDVEAVAHHLLRAGNRVAAARTAHHTRAAAERAERRSAPHQAARWWRETLARTGGPDRLDAVMGLVRALAVTGDLDQARRHRARAVAEVAGDPVLTARTIGSFDVPAIWTTNDDEALSADLVDAAERALDALPPGHDAERARLLVTIAMERRADTGRRGRDAALEAEAVARELDDPALLALALNGRFLQTCHRAGLAPDRARIGAELLDLAARHGLVTFEVLAHLILVQSHAALADLAAADRHAAAADALAERHDLPLVGVFTTWYAALRLAVTGRRDEARAAYRAAASRLSGAGMPGVERGILPLALLGLGDVPDADWGPYEPWARPVVLLARGERAEALAAVVPDSPHDLLFEVRTCLHAVVAVEAGDRPTMARLYDRLLPAAGELAGAGSGLVAFGPTAHHLAALAAALGRPGQAAGHRRRARRIAAALGAPQWTGFDVT</sequence>
<dbReference type="InterPro" id="IPR041664">
    <property type="entry name" value="AAA_16"/>
</dbReference>
<dbReference type="PROSITE" id="PS51755">
    <property type="entry name" value="OMPR_PHOB"/>
    <property type="match status" value="1"/>
</dbReference>
<dbReference type="InterPro" id="IPR005158">
    <property type="entry name" value="BTAD"/>
</dbReference>
<dbReference type="SUPFAM" id="SSF46894">
    <property type="entry name" value="C-terminal effector domain of the bipartite response regulators"/>
    <property type="match status" value="1"/>
</dbReference>
<organism evidence="7 8">
    <name type="scientific">Saccharothrix texasensis</name>
    <dbReference type="NCBI Taxonomy" id="103734"/>
    <lineage>
        <taxon>Bacteria</taxon>
        <taxon>Bacillati</taxon>
        <taxon>Actinomycetota</taxon>
        <taxon>Actinomycetes</taxon>
        <taxon>Pseudonocardiales</taxon>
        <taxon>Pseudonocardiaceae</taxon>
        <taxon>Saccharothrix</taxon>
    </lineage>
</organism>
<keyword evidence="4" id="KW-0804">Transcription</keyword>
<feature type="domain" description="OmpR/PhoB-type" evidence="6">
    <location>
        <begin position="1"/>
        <end position="98"/>
    </location>
</feature>
<dbReference type="Gene3D" id="1.25.40.10">
    <property type="entry name" value="Tetratricopeptide repeat domain"/>
    <property type="match status" value="1"/>
</dbReference>
<dbReference type="OrthoDB" id="134712at2"/>
<dbReference type="AlphaFoldDB" id="A0A3N1HGP4"/>